<accession>A0A7S1TA10</accession>
<gene>
    <name evidence="3" type="ORF">CCAE0312_LOCUS2265</name>
</gene>
<feature type="signal peptide" evidence="2">
    <location>
        <begin position="1"/>
        <end position="21"/>
    </location>
</feature>
<evidence type="ECO:0000256" key="2">
    <source>
        <dbReference type="SAM" id="SignalP"/>
    </source>
</evidence>
<dbReference type="EMBL" id="HBGH01004092">
    <property type="protein sequence ID" value="CAD9229910.1"/>
    <property type="molecule type" value="Transcribed_RNA"/>
</dbReference>
<feature type="region of interest" description="Disordered" evidence="1">
    <location>
        <begin position="68"/>
        <end position="107"/>
    </location>
</feature>
<sequence length="107" mass="12324">MVLIQICFILWRELIFRFTRSNEWYSSITTAIARMGEIHILQRSMLAAAVRFATRNPWEYPSPTTHATYGHTSRGVRRLDKESTSDPASKRISMSPNMVDRGTSRSC</sequence>
<reference evidence="3" key="1">
    <citation type="submission" date="2021-01" db="EMBL/GenBank/DDBJ databases">
        <authorList>
            <person name="Corre E."/>
            <person name="Pelletier E."/>
            <person name="Niang G."/>
            <person name="Scheremetjew M."/>
            <person name="Finn R."/>
            <person name="Kale V."/>
            <person name="Holt S."/>
            <person name="Cochrane G."/>
            <person name="Meng A."/>
            <person name="Brown T."/>
            <person name="Cohen L."/>
        </authorList>
    </citation>
    <scope>NUCLEOTIDE SEQUENCE</scope>
    <source>
        <strain evidence="3">SAG 36.94</strain>
    </source>
</reference>
<keyword evidence="2" id="KW-0732">Signal</keyword>
<protein>
    <submittedName>
        <fullName evidence="3">Uncharacterized protein</fullName>
    </submittedName>
</protein>
<organism evidence="3">
    <name type="scientific">Compsopogon caeruleus</name>
    <dbReference type="NCBI Taxonomy" id="31354"/>
    <lineage>
        <taxon>Eukaryota</taxon>
        <taxon>Rhodophyta</taxon>
        <taxon>Compsopogonophyceae</taxon>
        <taxon>Compsopogonales</taxon>
        <taxon>Compsopogonaceae</taxon>
        <taxon>Compsopogon</taxon>
    </lineage>
</organism>
<dbReference type="AlphaFoldDB" id="A0A7S1TA10"/>
<name>A0A7S1TA10_9RHOD</name>
<evidence type="ECO:0000256" key="1">
    <source>
        <dbReference type="SAM" id="MobiDB-lite"/>
    </source>
</evidence>
<proteinExistence type="predicted"/>
<evidence type="ECO:0000313" key="3">
    <source>
        <dbReference type="EMBL" id="CAD9229910.1"/>
    </source>
</evidence>
<feature type="chain" id="PRO_5030794563" evidence="2">
    <location>
        <begin position="22"/>
        <end position="107"/>
    </location>
</feature>